<keyword evidence="1" id="KW-0812">Transmembrane</keyword>
<comment type="caution">
    <text evidence="2">The sequence shown here is derived from an EMBL/GenBank/DDBJ whole genome shotgun (WGS) entry which is preliminary data.</text>
</comment>
<sequence>MHFFEVTINTAIRIYIIYKKGMKYLIKALIESDMLIFGTIIVIIKLIMGMIRKLQTGVRWLLVFFIDKTKD</sequence>
<feature type="transmembrane region" description="Helical" evidence="1">
    <location>
        <begin position="34"/>
        <end position="51"/>
    </location>
</feature>
<evidence type="ECO:0000313" key="2">
    <source>
        <dbReference type="EMBL" id="RMD04468.1"/>
    </source>
</evidence>
<protein>
    <submittedName>
        <fullName evidence="2">Uncharacterized protein</fullName>
    </submittedName>
</protein>
<keyword evidence="1" id="KW-0472">Membrane</keyword>
<dbReference type="Proteomes" id="UP000277999">
    <property type="component" value="Unassembled WGS sequence"/>
</dbReference>
<dbReference type="AlphaFoldDB" id="A0A3M0TB78"/>
<keyword evidence="1" id="KW-1133">Transmembrane helix</keyword>
<organism evidence="2 3">
    <name type="scientific">Clostridium autoethanogenum</name>
    <dbReference type="NCBI Taxonomy" id="84023"/>
    <lineage>
        <taxon>Bacteria</taxon>
        <taxon>Bacillati</taxon>
        <taxon>Bacillota</taxon>
        <taxon>Clostridia</taxon>
        <taxon>Eubacteriales</taxon>
        <taxon>Clostridiaceae</taxon>
        <taxon>Clostridium</taxon>
    </lineage>
</organism>
<evidence type="ECO:0000256" key="1">
    <source>
        <dbReference type="SAM" id="Phobius"/>
    </source>
</evidence>
<evidence type="ECO:0000313" key="3">
    <source>
        <dbReference type="Proteomes" id="UP000277999"/>
    </source>
</evidence>
<reference evidence="2 3" key="1">
    <citation type="submission" date="2018-10" db="EMBL/GenBank/DDBJ databases">
        <title>Genome-centric metagenomics revealed C2 chemical producing, CO utilizing Clostridium with novel acetogenic gene cluster.</title>
        <authorList>
            <person name="Kang H."/>
            <person name="Park B."/>
            <person name="Choi I.G."/>
            <person name="Chang I.S."/>
        </authorList>
    </citation>
    <scope>NUCLEOTIDE SEQUENCE [LARGE SCALE GENOMIC DNA]</scope>
    <source>
        <strain evidence="2 3">H21-9</strain>
    </source>
</reference>
<proteinExistence type="predicted"/>
<name>A0A3M0TB78_9CLOT</name>
<accession>A0A3M0TB78</accession>
<dbReference type="EMBL" id="RFAQ01000002">
    <property type="protein sequence ID" value="RMD04468.1"/>
    <property type="molecule type" value="Genomic_DNA"/>
</dbReference>
<gene>
    <name evidence="2" type="ORF">D9O40_02060</name>
</gene>